<accession>A0AAW5RGH0</accession>
<organism evidence="1 2">
    <name type="scientific">Acinetobacter junii</name>
    <dbReference type="NCBI Taxonomy" id="40215"/>
    <lineage>
        <taxon>Bacteria</taxon>
        <taxon>Pseudomonadati</taxon>
        <taxon>Pseudomonadota</taxon>
        <taxon>Gammaproteobacteria</taxon>
        <taxon>Moraxellales</taxon>
        <taxon>Moraxellaceae</taxon>
        <taxon>Acinetobacter</taxon>
    </lineage>
</organism>
<evidence type="ECO:0000313" key="2">
    <source>
        <dbReference type="Proteomes" id="UP001208534"/>
    </source>
</evidence>
<proteinExistence type="predicted"/>
<dbReference type="Proteomes" id="UP001208534">
    <property type="component" value="Unassembled WGS sequence"/>
</dbReference>
<protein>
    <submittedName>
        <fullName evidence="1">Uncharacterized protein</fullName>
    </submittedName>
</protein>
<reference evidence="1" key="1">
    <citation type="submission" date="2021-06" db="EMBL/GenBank/DDBJ databases">
        <title>Propagation of a rapidly emergent carbapenem-resistant Acinetobacter baumannii lineage by various extra-hospital transmission networks.</title>
        <authorList>
            <person name="Calix J."/>
        </authorList>
    </citation>
    <scope>NUCLEOTIDE SEQUENCE</scope>
    <source>
        <strain evidence="1">WU_MDCI_Aw63</strain>
    </source>
</reference>
<name>A0AAW5RGH0_ACIJU</name>
<comment type="caution">
    <text evidence="1">The sequence shown here is derived from an EMBL/GenBank/DDBJ whole genome shotgun (WGS) entry which is preliminary data.</text>
</comment>
<dbReference type="AlphaFoldDB" id="A0AAW5RGH0"/>
<evidence type="ECO:0000313" key="1">
    <source>
        <dbReference type="EMBL" id="MCU4398401.1"/>
    </source>
</evidence>
<gene>
    <name evidence="1" type="ORF">KTH64_15965</name>
</gene>
<dbReference type="EMBL" id="JAHPRE010000091">
    <property type="protein sequence ID" value="MCU4398401.1"/>
    <property type="molecule type" value="Genomic_DNA"/>
</dbReference>
<dbReference type="RefSeq" id="WP_164546280.1">
    <property type="nucleotide sequence ID" value="NZ_CP071973.1"/>
</dbReference>
<sequence length="48" mass="5642">MKFKYSTITRTLEVFGSKMTHIFENVGIGEIEDLIVNAKFKEACWRMK</sequence>